<feature type="compositionally biased region" description="Basic and acidic residues" evidence="1">
    <location>
        <begin position="639"/>
        <end position="649"/>
    </location>
</feature>
<dbReference type="RefSeq" id="XP_064658817.1">
    <property type="nucleotide sequence ID" value="XM_064802692.1"/>
</dbReference>
<gene>
    <name evidence="2" type="ORF">LTR77_005447</name>
</gene>
<proteinExistence type="predicted"/>
<dbReference type="InterPro" id="IPR021861">
    <property type="entry name" value="THO_THOC1"/>
</dbReference>
<evidence type="ECO:0008006" key="4">
    <source>
        <dbReference type="Google" id="ProtNLM"/>
    </source>
</evidence>
<sequence length="706" mass="78889">MAVPTANDLQPVIDVTSRLRALLQQANNLKPEGTVDPPLPVADLIQGVHALHDDFTEDRDQSFRNATIETAARNIFYAVISSTDIQDPAFVEVWNLLDVLLVCSDEGKCTPELACWLIEELLDSQTTHGCRIVFDYLETRRERLAQKDFHKKNLVFLRSCNELLRRLSRAEDAIFCGRVFFFLFQTFPLGDKSSVNLRGEFHTENTTKFEVASEQADQDGDKMEIDAEPPSSDTATPKAGTPQPPTKPGSKAVPVKAPPKKEEEVVLSSDALYSIFWRLQQDFSDPTRLFSANNFQLFKKGLDRTITKFKKTPTVVQTHASGNSQRGTKRKVGEDNTLNDLEADGSQLVDSYNPKYLTSRDLFDLELSDLAFQRHILVQALILIDFLLSLTEKAKKRLAALETTNKSMLYSFTLSEEDSKWAVQTRSNITSYLSSSPEGRLFNRMVETVLARDKNWIRWKVESCPSIVKDPASTESEIEARKRLRDATKIRRLSERPPVAMDVSFLDEGQNGGLAALKNPSRYTVPIVDDLLEGIQTDELDLDFAEGEEKIGLQNAMSNKRWKLLRQTRATRLKLLDKVEPDEDLRDVFRSSAESQNAPKGLDADVEPGVAAQDEQLEDSQPTERMSTLLDNAEQQATDLDHAEQRTTDVDAAGEQKAQQPSPLENGEQQAPEGDVADAEQVGETPGNAEQQPTGAGDSGEKLDVE</sequence>
<dbReference type="GO" id="GO:0006406">
    <property type="term" value="P:mRNA export from nucleus"/>
    <property type="evidence" value="ECO:0007669"/>
    <property type="project" value="TreeGrafter"/>
</dbReference>
<dbReference type="GO" id="GO:0000445">
    <property type="term" value="C:THO complex part of transcription export complex"/>
    <property type="evidence" value="ECO:0007669"/>
    <property type="project" value="TreeGrafter"/>
</dbReference>
<name>A0AAV9P8I1_9PEZI</name>
<accession>A0AAV9P8I1</accession>
<protein>
    <recommendedName>
        <fullName evidence="4">THO complex subunit 1</fullName>
    </recommendedName>
</protein>
<feature type="compositionally biased region" description="Polar residues" evidence="1">
    <location>
        <begin position="315"/>
        <end position="326"/>
    </location>
</feature>
<feature type="region of interest" description="Disordered" evidence="1">
    <location>
        <begin position="635"/>
        <end position="706"/>
    </location>
</feature>
<evidence type="ECO:0000313" key="3">
    <source>
        <dbReference type="Proteomes" id="UP001337655"/>
    </source>
</evidence>
<keyword evidence="3" id="KW-1185">Reference proteome</keyword>
<evidence type="ECO:0000256" key="1">
    <source>
        <dbReference type="SAM" id="MobiDB-lite"/>
    </source>
</evidence>
<dbReference type="PANTHER" id="PTHR13265">
    <property type="entry name" value="THO COMPLEX SUBUNIT 1"/>
    <property type="match status" value="1"/>
</dbReference>
<dbReference type="AlphaFoldDB" id="A0AAV9P8I1"/>
<evidence type="ECO:0000313" key="2">
    <source>
        <dbReference type="EMBL" id="KAK5169471.1"/>
    </source>
</evidence>
<feature type="compositionally biased region" description="Polar residues" evidence="1">
    <location>
        <begin position="657"/>
        <end position="669"/>
    </location>
</feature>
<reference evidence="2 3" key="1">
    <citation type="submission" date="2023-08" db="EMBL/GenBank/DDBJ databases">
        <title>Black Yeasts Isolated from many extreme environments.</title>
        <authorList>
            <person name="Coleine C."/>
            <person name="Stajich J.E."/>
            <person name="Selbmann L."/>
        </authorList>
    </citation>
    <scope>NUCLEOTIDE SEQUENCE [LARGE SCALE GENOMIC DNA]</scope>
    <source>
        <strain evidence="2 3">CCFEE 5935</strain>
    </source>
</reference>
<feature type="region of interest" description="Disordered" evidence="1">
    <location>
        <begin position="315"/>
        <end position="337"/>
    </location>
</feature>
<organism evidence="2 3">
    <name type="scientific">Saxophila tyrrhenica</name>
    <dbReference type="NCBI Taxonomy" id="1690608"/>
    <lineage>
        <taxon>Eukaryota</taxon>
        <taxon>Fungi</taxon>
        <taxon>Dikarya</taxon>
        <taxon>Ascomycota</taxon>
        <taxon>Pezizomycotina</taxon>
        <taxon>Dothideomycetes</taxon>
        <taxon>Dothideomycetidae</taxon>
        <taxon>Mycosphaerellales</taxon>
        <taxon>Extremaceae</taxon>
        <taxon>Saxophila</taxon>
    </lineage>
</organism>
<dbReference type="EMBL" id="JAVRRT010000008">
    <property type="protein sequence ID" value="KAK5169471.1"/>
    <property type="molecule type" value="Genomic_DNA"/>
</dbReference>
<dbReference type="PANTHER" id="PTHR13265:SF0">
    <property type="entry name" value="HPR1"/>
    <property type="match status" value="1"/>
</dbReference>
<feature type="region of interest" description="Disordered" evidence="1">
    <location>
        <begin position="210"/>
        <end position="260"/>
    </location>
</feature>
<dbReference type="GeneID" id="89926788"/>
<dbReference type="Proteomes" id="UP001337655">
    <property type="component" value="Unassembled WGS sequence"/>
</dbReference>
<comment type="caution">
    <text evidence="2">The sequence shown here is derived from an EMBL/GenBank/DDBJ whole genome shotgun (WGS) entry which is preliminary data.</text>
</comment>
<dbReference type="Pfam" id="PF11957">
    <property type="entry name" value="efThoc1"/>
    <property type="match status" value="1"/>
</dbReference>